<organism evidence="2 3">
    <name type="scientific">Athelia psychrophila</name>
    <dbReference type="NCBI Taxonomy" id="1759441"/>
    <lineage>
        <taxon>Eukaryota</taxon>
        <taxon>Fungi</taxon>
        <taxon>Dikarya</taxon>
        <taxon>Basidiomycota</taxon>
        <taxon>Agaricomycotina</taxon>
        <taxon>Agaricomycetes</taxon>
        <taxon>Agaricomycetidae</taxon>
        <taxon>Atheliales</taxon>
        <taxon>Atheliaceae</taxon>
        <taxon>Athelia</taxon>
    </lineage>
</organism>
<evidence type="ECO:0000313" key="2">
    <source>
        <dbReference type="EMBL" id="KZP22505.1"/>
    </source>
</evidence>
<name>A0A166L2F7_9AGAM</name>
<dbReference type="EMBL" id="KV417539">
    <property type="protein sequence ID" value="KZP22505.1"/>
    <property type="molecule type" value="Genomic_DNA"/>
</dbReference>
<dbReference type="AlphaFoldDB" id="A0A166L2F7"/>
<accession>A0A166L2F7</accession>
<dbReference type="Pfam" id="PF14214">
    <property type="entry name" value="Helitron_like_N"/>
    <property type="match status" value="1"/>
</dbReference>
<evidence type="ECO:0000313" key="3">
    <source>
        <dbReference type="Proteomes" id="UP000076532"/>
    </source>
</evidence>
<keyword evidence="3" id="KW-1185">Reference proteome</keyword>
<dbReference type="OrthoDB" id="3254930at2759"/>
<feature type="domain" description="Helitron helicase-like" evidence="1">
    <location>
        <begin position="5"/>
        <end position="178"/>
    </location>
</feature>
<dbReference type="Proteomes" id="UP000076532">
    <property type="component" value="Unassembled WGS sequence"/>
</dbReference>
<dbReference type="STRING" id="436010.A0A166L2F7"/>
<evidence type="ECO:0000259" key="1">
    <source>
        <dbReference type="Pfam" id="PF14214"/>
    </source>
</evidence>
<gene>
    <name evidence="2" type="ORF">FIBSPDRAFT_738879</name>
</gene>
<proteinExistence type="predicted"/>
<feature type="non-terminal residue" evidence="2">
    <location>
        <position position="179"/>
    </location>
</feature>
<protein>
    <recommendedName>
        <fullName evidence="1">Helitron helicase-like domain-containing protein</fullName>
    </recommendedName>
</protein>
<dbReference type="InterPro" id="IPR025476">
    <property type="entry name" value="Helitron_helicase-like"/>
</dbReference>
<sequence>MNSVNASFVTARRKNFPSIAKRLADLDLDVLERLSRKVEAGGYVAAGERTEEEQLCYTVMRELDLVAYQVQGSATSKKFMRNEIWALIEFMGAPSWFITFSPSDLMHPLCLYFADTKTEFKPEIRMPDVRRRLIADNPVAGARFFHFMVQTFLQCVLGIDSNEAGLFGKTSAYYGTVEQ</sequence>
<reference evidence="2 3" key="1">
    <citation type="journal article" date="2016" name="Mol. Biol. Evol.">
        <title>Comparative Genomics of Early-Diverging Mushroom-Forming Fungi Provides Insights into the Origins of Lignocellulose Decay Capabilities.</title>
        <authorList>
            <person name="Nagy L.G."/>
            <person name="Riley R."/>
            <person name="Tritt A."/>
            <person name="Adam C."/>
            <person name="Daum C."/>
            <person name="Floudas D."/>
            <person name="Sun H."/>
            <person name="Yadav J.S."/>
            <person name="Pangilinan J."/>
            <person name="Larsson K.H."/>
            <person name="Matsuura K."/>
            <person name="Barry K."/>
            <person name="Labutti K."/>
            <person name="Kuo R."/>
            <person name="Ohm R.A."/>
            <person name="Bhattacharya S.S."/>
            <person name="Shirouzu T."/>
            <person name="Yoshinaga Y."/>
            <person name="Martin F.M."/>
            <person name="Grigoriev I.V."/>
            <person name="Hibbett D.S."/>
        </authorList>
    </citation>
    <scope>NUCLEOTIDE SEQUENCE [LARGE SCALE GENOMIC DNA]</scope>
    <source>
        <strain evidence="2 3">CBS 109695</strain>
    </source>
</reference>